<dbReference type="InterPro" id="IPR009091">
    <property type="entry name" value="RCC1/BLIP-II"/>
</dbReference>
<proteinExistence type="predicted"/>
<dbReference type="GO" id="GO:0005509">
    <property type="term" value="F:calcium ion binding"/>
    <property type="evidence" value="ECO:0007669"/>
    <property type="project" value="InterPro"/>
</dbReference>
<dbReference type="PROSITE" id="PS50012">
    <property type="entry name" value="RCC1_3"/>
    <property type="match status" value="3"/>
</dbReference>
<dbReference type="Gene3D" id="2.130.10.30">
    <property type="entry name" value="Regulator of chromosome condensation 1/beta-lactamase-inhibitor protein II"/>
    <property type="match status" value="2"/>
</dbReference>
<feature type="repeat" description="RCC1" evidence="3">
    <location>
        <begin position="743"/>
        <end position="822"/>
    </location>
</feature>
<dbReference type="PROSITE" id="PS00018">
    <property type="entry name" value="EF_HAND_1"/>
    <property type="match status" value="1"/>
</dbReference>
<evidence type="ECO:0000259" key="6">
    <source>
        <dbReference type="PROSITE" id="PS50222"/>
    </source>
</evidence>
<feature type="region of interest" description="Disordered" evidence="5">
    <location>
        <begin position="674"/>
        <end position="700"/>
    </location>
</feature>
<dbReference type="SMR" id="G4Z7C6"/>
<dbReference type="SMART" id="SM00054">
    <property type="entry name" value="EFh"/>
    <property type="match status" value="3"/>
</dbReference>
<dbReference type="PROSITE" id="PS50222">
    <property type="entry name" value="EF_HAND_2"/>
    <property type="match status" value="3"/>
</dbReference>
<feature type="repeat" description="RCC1" evidence="3">
    <location>
        <begin position="823"/>
        <end position="880"/>
    </location>
</feature>
<dbReference type="STRING" id="1094619.G4Z7C6"/>
<dbReference type="CDD" id="cd15898">
    <property type="entry name" value="EFh_PI-PLC"/>
    <property type="match status" value="1"/>
</dbReference>
<organism evidence="7 8">
    <name type="scientific">Phytophthora sojae (strain P6497)</name>
    <name type="common">Soybean stem and root rot agent</name>
    <name type="synonym">Phytophthora megasperma f. sp. glycines</name>
    <dbReference type="NCBI Taxonomy" id="1094619"/>
    <lineage>
        <taxon>Eukaryota</taxon>
        <taxon>Sar</taxon>
        <taxon>Stramenopiles</taxon>
        <taxon>Oomycota</taxon>
        <taxon>Peronosporomycetes</taxon>
        <taxon>Peronosporales</taxon>
        <taxon>Peronosporaceae</taxon>
        <taxon>Phytophthora</taxon>
    </lineage>
</organism>
<dbReference type="InterPro" id="IPR018247">
    <property type="entry name" value="EF_Hand_1_Ca_BS"/>
</dbReference>
<name>G4Z7C6_PHYSP</name>
<keyword evidence="4" id="KW-0175">Coiled coil</keyword>
<dbReference type="RefSeq" id="XP_009522351.1">
    <property type="nucleotide sequence ID" value="XM_009524056.1"/>
</dbReference>
<dbReference type="Pfam" id="PF13540">
    <property type="entry name" value="RCC1_2"/>
    <property type="match status" value="1"/>
</dbReference>
<protein>
    <recommendedName>
        <fullName evidence="6">EF-hand domain-containing protein</fullName>
    </recommendedName>
</protein>
<feature type="compositionally biased region" description="Polar residues" evidence="5">
    <location>
        <begin position="1380"/>
        <end position="1389"/>
    </location>
</feature>
<feature type="repeat" description="RCC1" evidence="3">
    <location>
        <begin position="881"/>
        <end position="948"/>
    </location>
</feature>
<dbReference type="InParanoid" id="G4Z7C6"/>
<gene>
    <name evidence="7" type="ORF">PHYSODRAFT_491698</name>
</gene>
<evidence type="ECO:0000313" key="8">
    <source>
        <dbReference type="Proteomes" id="UP000002640"/>
    </source>
</evidence>
<dbReference type="InterPro" id="IPR011992">
    <property type="entry name" value="EF-hand-dom_pair"/>
</dbReference>
<feature type="region of interest" description="Disordered" evidence="5">
    <location>
        <begin position="311"/>
        <end position="361"/>
    </location>
</feature>
<dbReference type="Pfam" id="PF25390">
    <property type="entry name" value="WD40_RLD"/>
    <property type="match status" value="1"/>
</dbReference>
<feature type="compositionally biased region" description="Low complexity" evidence="5">
    <location>
        <begin position="1365"/>
        <end position="1379"/>
    </location>
</feature>
<sequence length="1507" mass="165255">MIGRKQRKRVVYVDGIPIESTLLDAGESGLKGEKQNDPTSLAALDPRVLFDKYDTDGSGDIDFDEFKVLLHDLNVNLTEPKARAYFKRCDRRRRGSISFEEFRLALYTCDPKNPDRTGGFAPGQSLAPKDLFEMFDKDEEGAIDRGTFMELLEFIGHKMPLDKMEELFATYEDQELEMLPYVQFKKAWLSVVDVQAELRLRGERFNRFLPNSILAKKLAMLVNMEEKQEAMTLLEANNTLSDEIIAAQRCELVREAKYLARVTLAEALDAAGQVYVFGKGAYQRFDSEPREPDFVEFMEYGIVRDLWHQRVAPPPGNSKTKGKSGPRAEQIETEEVGGNNDDDDNHKRPSPSRTKLETSARAFTNRQVSKATAFLWGKRVTQVVCGAAVAYALTDAGEVFCWGGNKRRWRYFYDEATAESGLNSSSVPATEDRGSDGGGASKSGSGVVDPAKAGTRRKTGLLDRPLTTRSEMLRLFALPSQVTESQEVHDQLGLRVKYAKIFERPAPLISTEEDKRRRLQLVGRYYGLLDPLAPPTAGKPPSLDELMETVEPELDVDDLSLSLFMRGVELSKPTRMALLETLGECLDLEIECVGDLFHDHLKQQDQIARRYRKERRERPLMRIVAKAKALWFELGELRDNMLAAEKQRLIKGEEEYDNMKRKITHATQKLKRRAREGHSAIVAADSSSNNNNSNKTTPSDEEALLYINGLTSRGPALRFFNGAQALQNIAVGSRHALAIHSSGKLYTWGVGSFGRLGGAQPQASADDPTNRKGGSNNDDTDDAPVDSWHRDVHAAQIIPTVRHIRFRSISCGFGHSLALSTDGTVYAWGSATHGKLGIGPVQVKESFTLAPVVLSSLVNSGVRVRKIACGPSHSALITTDGALFVWGCGDGGRLGLGDGRDIGEDRVPRNGGQLRVIPTPTRVTEPFGHERLVEVACGAAHTVVLTALERSNSGQPYGGGCVYVAGSNHALDKFTPQFTHVEIKDVTSRVMMVKVGCGPAHTALVSTEGELYTWGKNVGGSTGHSVSIPLIVEPTRVGCMFERPRNLSLDEAATANQSSQNASALAEYALGGDHAAKEIKRRRQSRRASGGDRPRISTAAKFAQTQQEMCPFWQVALAERSRIVSIRVVLVSASVDDDNNSTARSTLSTKRSLRSAGGSKYAIMVSEDAFDPDLRGKQSLAKARGQSVHVSLSGAAQNELTWVVPADTFGSFIRVQLEGSSGAGMLGLERVEVLGSSSEQYVGPRVSDVVCAEGMTVAICTPLCKREELIEKFQRAARADRASVGVLAQLETYHPFVREEEDEARAEDTLYAASLTAKSGMEKREVATAIAALEAKRRAETCVLCRPQLPCVICEVEKQVKAVKQKPSAVPSSSLPASLELQQPKQSVNGRRKHPGQTPIPPPSISKRPEPALTLEALCAEFLALDTRSKEEEEEAQRQLELELMDPAALARAKEEEEAASRQALGQVVAKPGVVHAPRVSQVIFKLLTTAGLLGRKGPEKTLQLAQ</sequence>
<feature type="domain" description="EF-hand" evidence="6">
    <location>
        <begin position="41"/>
        <end position="76"/>
    </location>
</feature>
<feature type="domain" description="EF-hand" evidence="6">
    <location>
        <begin position="77"/>
        <end position="112"/>
    </location>
</feature>
<evidence type="ECO:0000256" key="2">
    <source>
        <dbReference type="ARBA" id="ARBA00022837"/>
    </source>
</evidence>
<feature type="compositionally biased region" description="Acidic residues" evidence="5">
    <location>
        <begin position="331"/>
        <end position="343"/>
    </location>
</feature>
<dbReference type="InterPro" id="IPR002048">
    <property type="entry name" value="EF_hand_dom"/>
</dbReference>
<feature type="region of interest" description="Disordered" evidence="5">
    <location>
        <begin position="758"/>
        <end position="786"/>
    </location>
</feature>
<evidence type="ECO:0000256" key="3">
    <source>
        <dbReference type="PROSITE-ProRule" id="PRU00235"/>
    </source>
</evidence>
<dbReference type="InterPro" id="IPR000408">
    <property type="entry name" value="Reg_chr_condens"/>
</dbReference>
<keyword evidence="2" id="KW-0106">Calcium</keyword>
<dbReference type="EMBL" id="JH159153">
    <property type="protein sequence ID" value="EGZ19634.1"/>
    <property type="molecule type" value="Genomic_DNA"/>
</dbReference>
<dbReference type="OMA" id="KITHATQ"/>
<dbReference type="GeneID" id="20656744"/>
<keyword evidence="1" id="KW-0677">Repeat</keyword>
<dbReference type="Proteomes" id="UP000002640">
    <property type="component" value="Unassembled WGS sequence"/>
</dbReference>
<dbReference type="PRINTS" id="PR00633">
    <property type="entry name" value="RCCNDNSATION"/>
</dbReference>
<evidence type="ECO:0000313" key="7">
    <source>
        <dbReference type="EMBL" id="EGZ19634.1"/>
    </source>
</evidence>
<reference evidence="7 8" key="1">
    <citation type="journal article" date="2006" name="Science">
        <title>Phytophthora genome sequences uncover evolutionary origins and mechanisms of pathogenesis.</title>
        <authorList>
            <person name="Tyler B.M."/>
            <person name="Tripathy S."/>
            <person name="Zhang X."/>
            <person name="Dehal P."/>
            <person name="Jiang R.H."/>
            <person name="Aerts A."/>
            <person name="Arredondo F.D."/>
            <person name="Baxter L."/>
            <person name="Bensasson D."/>
            <person name="Beynon J.L."/>
            <person name="Chapman J."/>
            <person name="Damasceno C.M."/>
            <person name="Dorrance A.E."/>
            <person name="Dou D."/>
            <person name="Dickerman A.W."/>
            <person name="Dubchak I.L."/>
            <person name="Garbelotto M."/>
            <person name="Gijzen M."/>
            <person name="Gordon S.G."/>
            <person name="Govers F."/>
            <person name="Grunwald N.J."/>
            <person name="Huang W."/>
            <person name="Ivors K.L."/>
            <person name="Jones R.W."/>
            <person name="Kamoun S."/>
            <person name="Krampis K."/>
            <person name="Lamour K.H."/>
            <person name="Lee M.K."/>
            <person name="McDonald W.H."/>
            <person name="Medina M."/>
            <person name="Meijer H.J."/>
            <person name="Nordberg E.K."/>
            <person name="Maclean D.J."/>
            <person name="Ospina-Giraldo M.D."/>
            <person name="Morris P.F."/>
            <person name="Phuntumart V."/>
            <person name="Putnam N.H."/>
            <person name="Rash S."/>
            <person name="Rose J.K."/>
            <person name="Sakihama Y."/>
            <person name="Salamov A.A."/>
            <person name="Savidor A."/>
            <person name="Scheuring C.F."/>
            <person name="Smith B.M."/>
            <person name="Sobral B.W."/>
            <person name="Terry A."/>
            <person name="Torto-Alalibo T.A."/>
            <person name="Win J."/>
            <person name="Xu Z."/>
            <person name="Zhang H."/>
            <person name="Grigoriev I.V."/>
            <person name="Rokhsar D.S."/>
            <person name="Boore J.L."/>
        </authorList>
    </citation>
    <scope>NUCLEOTIDE SEQUENCE [LARGE SCALE GENOMIC DNA]</scope>
    <source>
        <strain evidence="7 8">P6497</strain>
    </source>
</reference>
<dbReference type="SUPFAM" id="SSF50985">
    <property type="entry name" value="RCC1/BLIP-II"/>
    <property type="match status" value="2"/>
</dbReference>
<evidence type="ECO:0000256" key="4">
    <source>
        <dbReference type="SAM" id="Coils"/>
    </source>
</evidence>
<feature type="region of interest" description="Disordered" evidence="5">
    <location>
        <begin position="1365"/>
        <end position="1409"/>
    </location>
</feature>
<dbReference type="KEGG" id="psoj:PHYSODRAFT_491698"/>
<feature type="region of interest" description="Disordered" evidence="5">
    <location>
        <begin position="1076"/>
        <end position="1096"/>
    </location>
</feature>
<dbReference type="PANTHER" id="PTHR22870:SF466">
    <property type="entry name" value="ANKYRIN REPEAT-CONTAINING PROTEIN"/>
    <property type="match status" value="1"/>
</dbReference>
<dbReference type="Gene3D" id="1.10.238.10">
    <property type="entry name" value="EF-hand"/>
    <property type="match status" value="2"/>
</dbReference>
<dbReference type="InterPro" id="IPR051210">
    <property type="entry name" value="Ub_ligase/GEF_domain"/>
</dbReference>
<feature type="coiled-coil region" evidence="4">
    <location>
        <begin position="642"/>
        <end position="669"/>
    </location>
</feature>
<evidence type="ECO:0000256" key="1">
    <source>
        <dbReference type="ARBA" id="ARBA00022737"/>
    </source>
</evidence>
<accession>G4Z7C6</accession>
<dbReference type="PANTHER" id="PTHR22870">
    <property type="entry name" value="REGULATOR OF CHROMOSOME CONDENSATION"/>
    <property type="match status" value="1"/>
</dbReference>
<dbReference type="InterPro" id="IPR058923">
    <property type="entry name" value="RCC1-like_dom"/>
</dbReference>
<keyword evidence="8" id="KW-1185">Reference proteome</keyword>
<feature type="region of interest" description="Disordered" evidence="5">
    <location>
        <begin position="421"/>
        <end position="463"/>
    </location>
</feature>
<dbReference type="PROSITE" id="PS00626">
    <property type="entry name" value="RCC1_2"/>
    <property type="match status" value="2"/>
</dbReference>
<dbReference type="Pfam" id="PF13499">
    <property type="entry name" value="EF-hand_7"/>
    <property type="match status" value="1"/>
</dbReference>
<feature type="domain" description="EF-hand" evidence="6">
    <location>
        <begin position="129"/>
        <end position="158"/>
    </location>
</feature>
<dbReference type="SUPFAM" id="SSF47473">
    <property type="entry name" value="EF-hand"/>
    <property type="match status" value="1"/>
</dbReference>
<evidence type="ECO:0000256" key="5">
    <source>
        <dbReference type="SAM" id="MobiDB-lite"/>
    </source>
</evidence>